<evidence type="ECO:0000313" key="3">
    <source>
        <dbReference type="Proteomes" id="UP001180840"/>
    </source>
</evidence>
<dbReference type="InterPro" id="IPR020945">
    <property type="entry name" value="DMSO/NO3_reduct_chaperone"/>
</dbReference>
<keyword evidence="1" id="KW-0143">Chaperone</keyword>
<dbReference type="RefSeq" id="WP_290194990.1">
    <property type="nucleotide sequence ID" value="NZ_CP047654.1"/>
</dbReference>
<dbReference type="EMBL" id="JAVDXZ010000001">
    <property type="protein sequence ID" value="MDR7329845.1"/>
    <property type="molecule type" value="Genomic_DNA"/>
</dbReference>
<dbReference type="SUPFAM" id="SSF89155">
    <property type="entry name" value="TorD-like"/>
    <property type="match status" value="1"/>
</dbReference>
<gene>
    <name evidence="2" type="ORF">J2S39_001521</name>
</gene>
<evidence type="ECO:0000313" key="2">
    <source>
        <dbReference type="EMBL" id="MDR7329845.1"/>
    </source>
</evidence>
<dbReference type="PANTHER" id="PTHR34227">
    <property type="entry name" value="CHAPERONE PROTEIN YCDY"/>
    <property type="match status" value="1"/>
</dbReference>
<dbReference type="InterPro" id="IPR036411">
    <property type="entry name" value="TorD-like_sf"/>
</dbReference>
<reference evidence="2" key="1">
    <citation type="submission" date="2023-07" db="EMBL/GenBank/DDBJ databases">
        <title>Sequencing the genomes of 1000 actinobacteria strains.</title>
        <authorList>
            <person name="Klenk H.-P."/>
        </authorList>
    </citation>
    <scope>NUCLEOTIDE SEQUENCE</scope>
    <source>
        <strain evidence="2">DSM 107476</strain>
    </source>
</reference>
<dbReference type="PANTHER" id="PTHR34227:SF1">
    <property type="entry name" value="DIMETHYL SULFOXIDE REDUCTASE CHAPERONE-RELATED"/>
    <property type="match status" value="1"/>
</dbReference>
<organism evidence="2 3">
    <name type="scientific">Corynebacterium guangdongense</name>
    <dbReference type="NCBI Taxonomy" id="1783348"/>
    <lineage>
        <taxon>Bacteria</taxon>
        <taxon>Bacillati</taxon>
        <taxon>Actinomycetota</taxon>
        <taxon>Actinomycetes</taxon>
        <taxon>Mycobacteriales</taxon>
        <taxon>Corynebacteriaceae</taxon>
        <taxon>Corynebacterium</taxon>
    </lineage>
</organism>
<name>A0ABU1ZYC8_9CORY</name>
<accession>A0ABU1ZYC8</accession>
<comment type="caution">
    <text evidence="2">The sequence shown here is derived from an EMBL/GenBank/DDBJ whole genome shotgun (WGS) entry which is preliminary data.</text>
</comment>
<dbReference type="Proteomes" id="UP001180840">
    <property type="component" value="Unassembled WGS sequence"/>
</dbReference>
<dbReference type="Pfam" id="PF02613">
    <property type="entry name" value="Nitrate_red_del"/>
    <property type="match status" value="1"/>
</dbReference>
<dbReference type="InterPro" id="IPR050289">
    <property type="entry name" value="TorD/DmsD_chaperones"/>
</dbReference>
<keyword evidence="3" id="KW-1185">Reference proteome</keyword>
<protein>
    <submittedName>
        <fullName evidence="2">TorA maturation chaperone TorD</fullName>
    </submittedName>
</protein>
<evidence type="ECO:0000256" key="1">
    <source>
        <dbReference type="ARBA" id="ARBA00023186"/>
    </source>
</evidence>
<dbReference type="Gene3D" id="1.10.3480.10">
    <property type="entry name" value="TorD-like"/>
    <property type="match status" value="1"/>
</dbReference>
<proteinExistence type="predicted"/>
<sequence>MSKESAQRVLTAALVISPLYLAAPSRGLRENLQNPTMLEAWPLADASSARGLAALNGGADTAEQLAHDHLYLYTGVSAPLAQPYESPYFSGDGLVMDERAAQVRAAYARLGFRAPDPRYPDDHIGLEIAFLAECARAINNGQDAAPLLREFLDDHLATFAPQVCAATRSHASTAIYRALPDLTEGLIASAYDLVS</sequence>